<name>A0ABM9NY86_9FLAO</name>
<evidence type="ECO:0000313" key="1">
    <source>
        <dbReference type="EMBL" id="CAL2083187.1"/>
    </source>
</evidence>
<comment type="caution">
    <text evidence="1">The sequence shown here is derived from an EMBL/GenBank/DDBJ whole genome shotgun (WGS) entry which is preliminary data.</text>
</comment>
<evidence type="ECO:0000313" key="2">
    <source>
        <dbReference type="Proteomes" id="UP001497416"/>
    </source>
</evidence>
<protein>
    <recommendedName>
        <fullName evidence="3">Lipoprotein</fullName>
    </recommendedName>
</protein>
<dbReference type="EMBL" id="CAXIXY010000004">
    <property type="protein sequence ID" value="CAL2083187.1"/>
    <property type="molecule type" value="Genomic_DNA"/>
</dbReference>
<dbReference type="Proteomes" id="UP001497416">
    <property type="component" value="Unassembled WGS sequence"/>
</dbReference>
<dbReference type="PROSITE" id="PS51257">
    <property type="entry name" value="PROKAR_LIPOPROTEIN"/>
    <property type="match status" value="1"/>
</dbReference>
<organism evidence="1 2">
    <name type="scientific">Tenacibaculum platacis</name>
    <dbReference type="NCBI Taxonomy" id="3137852"/>
    <lineage>
        <taxon>Bacteria</taxon>
        <taxon>Pseudomonadati</taxon>
        <taxon>Bacteroidota</taxon>
        <taxon>Flavobacteriia</taxon>
        <taxon>Flavobacteriales</taxon>
        <taxon>Flavobacteriaceae</taxon>
        <taxon>Tenacibaculum</taxon>
    </lineage>
</organism>
<sequence>MKKYFYLILSVLTVSCYTLPQKTKFYQAYNSVDLGVIGEQKKTVRKKGFEVSGIPTYLTPIKLDFSAKSFDKQNFKSYINFLETTTKKQIVNYVDSLEAKPKYFEFKINDKISVVDQIEEKQYNIKVKRYLYYNPELTLITQIKFVANTKIVEQLKQGEGFYLQTKGNNQSHILVYKEGKVIQDINISELQVFQYDVASFCWNIDELRGTDIVGLVEEGELCKNGAVRNPIKEKEKRKKEKLNSERYY</sequence>
<evidence type="ECO:0008006" key="3">
    <source>
        <dbReference type="Google" id="ProtNLM"/>
    </source>
</evidence>
<reference evidence="1 2" key="1">
    <citation type="submission" date="2024-05" db="EMBL/GenBank/DDBJ databases">
        <authorList>
            <person name="Duchaud E."/>
        </authorList>
    </citation>
    <scope>NUCLEOTIDE SEQUENCE [LARGE SCALE GENOMIC DNA]</scope>
    <source>
        <strain evidence="1">Ena-SAMPLE-TAB-13-05-2024-13:56:06:370-140302</strain>
    </source>
</reference>
<dbReference type="RefSeq" id="WP_348711465.1">
    <property type="nucleotide sequence ID" value="NZ_CAXIXY010000004.1"/>
</dbReference>
<proteinExistence type="predicted"/>
<accession>A0ABM9NY86</accession>
<gene>
    <name evidence="1" type="ORF">T190607A01A_20093</name>
</gene>
<keyword evidence="2" id="KW-1185">Reference proteome</keyword>